<comment type="caution">
    <text evidence="1">The sequence shown here is derived from an EMBL/GenBank/DDBJ whole genome shotgun (WGS) entry which is preliminary data.</text>
</comment>
<dbReference type="GeneID" id="300572717"/>
<dbReference type="Proteomes" id="UP001642720">
    <property type="component" value="Unassembled WGS sequence"/>
</dbReference>
<sequence length="203" mass="21778">MLGTESLYHQEANGCLIPRTDQHYGQGPPEADIHLRGTLADLSGTRCGVQGQSFLPPPPNADDPSVARGIGPAPFCLFSKSFTSVSILKDLPLTETRRHFLLQRRNLKAYIFKSPFSSCIMKSVLVLAGFAITQALLAASAPVGPSGPCPDVRTCSQRFLSKCQLLTFPLQAMVDAILRGDMDPSACCSYGQCKGDVVVSVGY</sequence>
<evidence type="ECO:0000313" key="1">
    <source>
        <dbReference type="EMBL" id="TFB07131.1"/>
    </source>
</evidence>
<evidence type="ECO:0000313" key="2">
    <source>
        <dbReference type="Proteomes" id="UP001642720"/>
    </source>
</evidence>
<name>A0ABY2HFV4_9HYPO</name>
<reference evidence="1 2" key="1">
    <citation type="submission" date="2018-01" db="EMBL/GenBank/DDBJ databases">
        <title>Genome characterization of the sugarcane-associated fungus Trichoderma ghanense CCMA-1212 and their application in lignocelulose bioconversion.</title>
        <authorList>
            <person name="Steindorff A.S."/>
            <person name="Mendes T.D."/>
            <person name="Vilela E.S.D."/>
            <person name="Rodrigues D.S."/>
            <person name="Formighieri E.F."/>
            <person name="Melo I.S."/>
            <person name="Favaro L.C.L."/>
        </authorList>
    </citation>
    <scope>NUCLEOTIDE SEQUENCE [LARGE SCALE GENOMIC DNA]</scope>
    <source>
        <strain evidence="1 2">CCMA-1212</strain>
    </source>
</reference>
<organism evidence="1 2">
    <name type="scientific">Trichoderma ghanense</name>
    <dbReference type="NCBI Taxonomy" id="65468"/>
    <lineage>
        <taxon>Eukaryota</taxon>
        <taxon>Fungi</taxon>
        <taxon>Dikarya</taxon>
        <taxon>Ascomycota</taxon>
        <taxon>Pezizomycotina</taxon>
        <taxon>Sordariomycetes</taxon>
        <taxon>Hypocreomycetidae</taxon>
        <taxon>Hypocreales</taxon>
        <taxon>Hypocreaceae</taxon>
        <taxon>Trichoderma</taxon>
    </lineage>
</organism>
<gene>
    <name evidence="1" type="ORF">CCMA1212_000812</name>
</gene>
<keyword evidence="2" id="KW-1185">Reference proteome</keyword>
<protein>
    <recommendedName>
        <fullName evidence="3">Hydrophobin</fullName>
    </recommendedName>
</protein>
<proteinExistence type="predicted"/>
<evidence type="ECO:0008006" key="3">
    <source>
        <dbReference type="Google" id="ProtNLM"/>
    </source>
</evidence>
<dbReference type="EMBL" id="PPTA01000001">
    <property type="protein sequence ID" value="TFB07131.1"/>
    <property type="molecule type" value="Genomic_DNA"/>
</dbReference>
<accession>A0ABY2HFV4</accession>
<dbReference type="RefSeq" id="XP_073563332.1">
    <property type="nucleotide sequence ID" value="XM_073698267.1"/>
</dbReference>